<keyword evidence="2" id="KW-1185">Reference proteome</keyword>
<evidence type="ECO:0000313" key="2">
    <source>
        <dbReference type="Proteomes" id="UP000187203"/>
    </source>
</evidence>
<sequence>MFRGINSSYNNSLLLISLIIVSSAISCVQSWGVLNVKYKYAGLQRSLFDLKDHDSHRQLRFLSGVDLPLGGSGRPDGVG</sequence>
<protein>
    <submittedName>
        <fullName evidence="1">Uncharacterized protein</fullName>
    </submittedName>
</protein>
<name>A0A1R3KK72_9ROSI</name>
<dbReference type="PROSITE" id="PS51257">
    <property type="entry name" value="PROKAR_LIPOPROTEIN"/>
    <property type="match status" value="1"/>
</dbReference>
<feature type="non-terminal residue" evidence="1">
    <location>
        <position position="79"/>
    </location>
</feature>
<proteinExistence type="predicted"/>
<dbReference type="AlphaFoldDB" id="A0A1R3KK72"/>
<dbReference type="Proteomes" id="UP000187203">
    <property type="component" value="Unassembled WGS sequence"/>
</dbReference>
<dbReference type="EMBL" id="AWUE01013209">
    <property type="protein sequence ID" value="OMP07482.1"/>
    <property type="molecule type" value="Genomic_DNA"/>
</dbReference>
<reference evidence="2" key="1">
    <citation type="submission" date="2013-09" db="EMBL/GenBank/DDBJ databases">
        <title>Corchorus olitorius genome sequencing.</title>
        <authorList>
            <person name="Alam M."/>
            <person name="Haque M.S."/>
            <person name="Islam M.S."/>
            <person name="Emdad E.M."/>
            <person name="Islam M.M."/>
            <person name="Ahmed B."/>
            <person name="Halim A."/>
            <person name="Hossen Q.M.M."/>
            <person name="Hossain M.Z."/>
            <person name="Ahmed R."/>
            <person name="Khan M.M."/>
            <person name="Islam R."/>
            <person name="Rashid M.M."/>
            <person name="Khan S.A."/>
            <person name="Rahman M.S."/>
            <person name="Alam M."/>
            <person name="Yahiya A.S."/>
            <person name="Khan M.S."/>
            <person name="Azam M.S."/>
            <person name="Haque T."/>
            <person name="Lashkar M.Z.H."/>
            <person name="Akhand A.I."/>
            <person name="Morshed G."/>
            <person name="Roy S."/>
            <person name="Uddin K.S."/>
            <person name="Rabeya T."/>
            <person name="Hossain A.S."/>
            <person name="Chowdhury A."/>
            <person name="Snigdha A.R."/>
            <person name="Mortoza M.S."/>
            <person name="Matin S.A."/>
            <person name="Hoque S.M.E."/>
            <person name="Islam M.K."/>
            <person name="Roy D.K."/>
            <person name="Haider R."/>
            <person name="Moosa M.M."/>
            <person name="Elias S.M."/>
            <person name="Hasan A.M."/>
            <person name="Jahan S."/>
            <person name="Shafiuddin M."/>
            <person name="Mahmood N."/>
            <person name="Shommy N.S."/>
        </authorList>
    </citation>
    <scope>NUCLEOTIDE SEQUENCE [LARGE SCALE GENOMIC DNA]</scope>
    <source>
        <strain evidence="2">cv. O-4</strain>
    </source>
</reference>
<comment type="caution">
    <text evidence="1">The sequence shown here is derived from an EMBL/GenBank/DDBJ whole genome shotgun (WGS) entry which is preliminary data.</text>
</comment>
<evidence type="ECO:0000313" key="1">
    <source>
        <dbReference type="EMBL" id="OMP07482.1"/>
    </source>
</evidence>
<dbReference type="OrthoDB" id="2747330at2759"/>
<organism evidence="1 2">
    <name type="scientific">Corchorus olitorius</name>
    <dbReference type="NCBI Taxonomy" id="93759"/>
    <lineage>
        <taxon>Eukaryota</taxon>
        <taxon>Viridiplantae</taxon>
        <taxon>Streptophyta</taxon>
        <taxon>Embryophyta</taxon>
        <taxon>Tracheophyta</taxon>
        <taxon>Spermatophyta</taxon>
        <taxon>Magnoliopsida</taxon>
        <taxon>eudicotyledons</taxon>
        <taxon>Gunneridae</taxon>
        <taxon>Pentapetalae</taxon>
        <taxon>rosids</taxon>
        <taxon>malvids</taxon>
        <taxon>Malvales</taxon>
        <taxon>Malvaceae</taxon>
        <taxon>Grewioideae</taxon>
        <taxon>Apeibeae</taxon>
        <taxon>Corchorus</taxon>
    </lineage>
</organism>
<accession>A0A1R3KK72</accession>
<gene>
    <name evidence="1" type="ORF">COLO4_07295</name>
</gene>